<sequence length="45" mass="5245">MVLHVNLKSMLTSQTWSYTKSHIRILCHDISSIIIHHNSISYKHA</sequence>
<gene>
    <name evidence="2" type="ORF">F383_32673</name>
    <name evidence="1" type="ORF">F383_36576</name>
</gene>
<evidence type="ECO:0000313" key="1">
    <source>
        <dbReference type="EMBL" id="KHF97495.1"/>
    </source>
</evidence>
<dbReference type="AlphaFoldDB" id="A0A0B0N3C9"/>
<dbReference type="EMBL" id="JRRC01009031">
    <property type="protein sequence ID" value="KHF97495.1"/>
    <property type="molecule type" value="Genomic_DNA"/>
</dbReference>
<evidence type="ECO:0000313" key="3">
    <source>
        <dbReference type="Proteomes" id="UP000032142"/>
    </source>
</evidence>
<protein>
    <submittedName>
        <fullName evidence="2">Uncharacterized protein</fullName>
    </submittedName>
</protein>
<dbReference type="Proteomes" id="UP000032142">
    <property type="component" value="Unassembled WGS sequence"/>
</dbReference>
<reference evidence="3" key="2">
    <citation type="submission" date="2014-09" db="EMBL/GenBank/DDBJ databases">
        <authorList>
            <person name="Mudge J."/>
            <person name="Ramaraj T."/>
            <person name="Lindquist I.E."/>
            <person name="Bharti A.K."/>
            <person name="Sundararajan A."/>
            <person name="Cameron C.T."/>
            <person name="Woodward J.E."/>
            <person name="May G.D."/>
            <person name="Brubaker C."/>
            <person name="Broadhvest J."/>
            <person name="Wilkins T.A."/>
        </authorList>
    </citation>
    <scope>NUCLEOTIDE SEQUENCE</scope>
    <source>
        <strain evidence="3">cv. AKA8401</strain>
    </source>
</reference>
<name>A0A0B0N3C9_GOSAR</name>
<proteinExistence type="predicted"/>
<reference evidence="2" key="1">
    <citation type="submission" date="2014-09" db="EMBL/GenBank/DDBJ databases">
        <title>G. arboreum L. cv. AKA8401 A2 genome assembly version 1.0.</title>
        <authorList>
            <person name="Mudge J."/>
            <person name="Ramaraj T."/>
            <person name="Lindquist I.E."/>
            <person name="Bharti A.K."/>
            <person name="Sundararajan A."/>
            <person name="Cameron C.T."/>
            <person name="Woodward J.E."/>
            <person name="May G.D."/>
            <person name="Brubaker C."/>
            <person name="Broadhvest J."/>
            <person name="Wilkins T.A."/>
        </authorList>
    </citation>
    <scope>NUCLEOTIDE SEQUENCE</scope>
</reference>
<comment type="caution">
    <text evidence="2">The sequence shown here is derived from an EMBL/GenBank/DDBJ whole genome shotgun (WGS) entry which is preliminary data.</text>
</comment>
<evidence type="ECO:0000313" key="2">
    <source>
        <dbReference type="EMBL" id="KHG06319.1"/>
    </source>
</evidence>
<accession>A0A0B0N3C9</accession>
<keyword evidence="3" id="KW-1185">Reference proteome</keyword>
<organism evidence="2 3">
    <name type="scientific">Gossypium arboreum</name>
    <name type="common">Tree cotton</name>
    <name type="synonym">Gossypium nanking</name>
    <dbReference type="NCBI Taxonomy" id="29729"/>
    <lineage>
        <taxon>Eukaryota</taxon>
        <taxon>Viridiplantae</taxon>
        <taxon>Streptophyta</taxon>
        <taxon>Embryophyta</taxon>
        <taxon>Tracheophyta</taxon>
        <taxon>Spermatophyta</taxon>
        <taxon>Magnoliopsida</taxon>
        <taxon>eudicotyledons</taxon>
        <taxon>Gunneridae</taxon>
        <taxon>Pentapetalae</taxon>
        <taxon>rosids</taxon>
        <taxon>malvids</taxon>
        <taxon>Malvales</taxon>
        <taxon>Malvaceae</taxon>
        <taxon>Malvoideae</taxon>
        <taxon>Gossypium</taxon>
    </lineage>
</organism>
<dbReference type="EMBL" id="JRRC01448670">
    <property type="protein sequence ID" value="KHG06319.1"/>
    <property type="molecule type" value="Genomic_DNA"/>
</dbReference>